<proteinExistence type="predicted"/>
<gene>
    <name evidence="2" type="ORF">BBRV_LOCUS72192</name>
</gene>
<reference evidence="2" key="1">
    <citation type="submission" date="2020-07" db="EMBL/GenBank/DDBJ databases">
        <authorList>
            <person name="Ferguson B K."/>
        </authorList>
    </citation>
    <scope>NUCLEOTIDE SEQUENCE</scope>
    <source>
        <strain evidence="2">L06</strain>
    </source>
</reference>
<feature type="compositionally biased region" description="Low complexity" evidence="1">
    <location>
        <begin position="8"/>
        <end position="18"/>
    </location>
</feature>
<dbReference type="AlphaFoldDB" id="A0A6V7K7G5"/>
<name>A0A6V7K7G5_9HYME</name>
<evidence type="ECO:0000256" key="1">
    <source>
        <dbReference type="SAM" id="MobiDB-lite"/>
    </source>
</evidence>
<sequence length="28" mass="3067">MAAEREGSQGSSQAQDQQSEGEKKEEKN</sequence>
<organism evidence="2">
    <name type="scientific">Bracon brevicornis</name>
    <dbReference type="NCBI Taxonomy" id="1563983"/>
    <lineage>
        <taxon>Eukaryota</taxon>
        <taxon>Metazoa</taxon>
        <taxon>Ecdysozoa</taxon>
        <taxon>Arthropoda</taxon>
        <taxon>Hexapoda</taxon>
        <taxon>Insecta</taxon>
        <taxon>Pterygota</taxon>
        <taxon>Neoptera</taxon>
        <taxon>Endopterygota</taxon>
        <taxon>Hymenoptera</taxon>
        <taxon>Apocrita</taxon>
        <taxon>Ichneumonoidea</taxon>
        <taxon>Braconidae</taxon>
        <taxon>Braconinae</taxon>
        <taxon>Bracon</taxon>
    </lineage>
</organism>
<protein>
    <submittedName>
        <fullName evidence="2">Uncharacterized protein</fullName>
    </submittedName>
</protein>
<dbReference type="EMBL" id="CADCXW020000026">
    <property type="protein sequence ID" value="CAD1560262.1"/>
    <property type="molecule type" value="Genomic_DNA"/>
</dbReference>
<evidence type="ECO:0000313" key="2">
    <source>
        <dbReference type="EMBL" id="CAD1560262.1"/>
    </source>
</evidence>
<feature type="region of interest" description="Disordered" evidence="1">
    <location>
        <begin position="1"/>
        <end position="28"/>
    </location>
</feature>
<accession>A0A6V7K7G5</accession>